<dbReference type="Proteomes" id="UP000887013">
    <property type="component" value="Unassembled WGS sequence"/>
</dbReference>
<protein>
    <submittedName>
        <fullName evidence="2">Uncharacterized protein</fullName>
    </submittedName>
</protein>
<feature type="region of interest" description="Disordered" evidence="1">
    <location>
        <begin position="1"/>
        <end position="45"/>
    </location>
</feature>
<name>A0A8X6NM86_NEPPI</name>
<gene>
    <name evidence="2" type="ORF">NPIL_295781</name>
</gene>
<feature type="compositionally biased region" description="Polar residues" evidence="1">
    <location>
        <begin position="20"/>
        <end position="31"/>
    </location>
</feature>
<comment type="caution">
    <text evidence="2">The sequence shown here is derived from an EMBL/GenBank/DDBJ whole genome shotgun (WGS) entry which is preliminary data.</text>
</comment>
<evidence type="ECO:0000313" key="3">
    <source>
        <dbReference type="Proteomes" id="UP000887013"/>
    </source>
</evidence>
<keyword evidence="3" id="KW-1185">Reference proteome</keyword>
<feature type="compositionally biased region" description="Basic and acidic residues" evidence="1">
    <location>
        <begin position="1"/>
        <end position="10"/>
    </location>
</feature>
<evidence type="ECO:0000256" key="1">
    <source>
        <dbReference type="SAM" id="MobiDB-lite"/>
    </source>
</evidence>
<proteinExistence type="predicted"/>
<dbReference type="AlphaFoldDB" id="A0A8X6NM86"/>
<reference evidence="2" key="1">
    <citation type="submission" date="2020-08" db="EMBL/GenBank/DDBJ databases">
        <title>Multicomponent nature underlies the extraordinary mechanical properties of spider dragline silk.</title>
        <authorList>
            <person name="Kono N."/>
            <person name="Nakamura H."/>
            <person name="Mori M."/>
            <person name="Yoshida Y."/>
            <person name="Ohtoshi R."/>
            <person name="Malay A.D."/>
            <person name="Moran D.A.P."/>
            <person name="Tomita M."/>
            <person name="Numata K."/>
            <person name="Arakawa K."/>
        </authorList>
    </citation>
    <scope>NUCLEOTIDE SEQUENCE</scope>
</reference>
<dbReference type="OrthoDB" id="10523156at2759"/>
<accession>A0A8X6NM86</accession>
<organism evidence="2 3">
    <name type="scientific">Nephila pilipes</name>
    <name type="common">Giant wood spider</name>
    <name type="synonym">Nephila maculata</name>
    <dbReference type="NCBI Taxonomy" id="299642"/>
    <lineage>
        <taxon>Eukaryota</taxon>
        <taxon>Metazoa</taxon>
        <taxon>Ecdysozoa</taxon>
        <taxon>Arthropoda</taxon>
        <taxon>Chelicerata</taxon>
        <taxon>Arachnida</taxon>
        <taxon>Araneae</taxon>
        <taxon>Araneomorphae</taxon>
        <taxon>Entelegynae</taxon>
        <taxon>Araneoidea</taxon>
        <taxon>Nephilidae</taxon>
        <taxon>Nephila</taxon>
    </lineage>
</organism>
<dbReference type="EMBL" id="BMAW01011112">
    <property type="protein sequence ID" value="GFT22013.1"/>
    <property type="molecule type" value="Genomic_DNA"/>
</dbReference>
<evidence type="ECO:0000313" key="2">
    <source>
        <dbReference type="EMBL" id="GFT22013.1"/>
    </source>
</evidence>
<sequence length="89" mass="9839">MTRQGGERGRYFNRRGIPQKSPNTGVGNSVSIEPGAGPVSPRNGLGCREREVQFVSGREVGDEGVEESVVSYVIRCMEDHFQKRVLTDE</sequence>